<dbReference type="STRING" id="1423796.FC24_GL002073"/>
<keyword evidence="1" id="KW-0812">Transmembrane</keyword>
<keyword evidence="1" id="KW-0472">Membrane</keyword>
<gene>
    <name evidence="2" type="ORF">FC24_GL002073</name>
</gene>
<evidence type="ECO:0000313" key="2">
    <source>
        <dbReference type="EMBL" id="KRM95646.1"/>
    </source>
</evidence>
<dbReference type="Proteomes" id="UP000051638">
    <property type="component" value="Unassembled WGS sequence"/>
</dbReference>
<dbReference type="PATRIC" id="fig|1423796.3.peg.2102"/>
<comment type="caution">
    <text evidence="2">The sequence shown here is derived from an EMBL/GenBank/DDBJ whole genome shotgun (WGS) entry which is preliminary data.</text>
</comment>
<sequence length="93" mass="10005">MFKSDELVASLKDGKATFVDYSATEMSKGDLMMKAKWKIIFATIVCLALLIGILAALKFSWAIALVNIAATLLLVSVLIALIARVFAAIESVL</sequence>
<dbReference type="EMBL" id="AYYI01000065">
    <property type="protein sequence ID" value="KRM95646.1"/>
    <property type="molecule type" value="Genomic_DNA"/>
</dbReference>
<feature type="transmembrane region" description="Helical" evidence="1">
    <location>
        <begin position="37"/>
        <end position="57"/>
    </location>
</feature>
<name>A0A0R2CV75_9LACO</name>
<evidence type="ECO:0000313" key="3">
    <source>
        <dbReference type="Proteomes" id="UP000051638"/>
    </source>
</evidence>
<keyword evidence="3" id="KW-1185">Reference proteome</keyword>
<evidence type="ECO:0000256" key="1">
    <source>
        <dbReference type="SAM" id="Phobius"/>
    </source>
</evidence>
<dbReference type="AlphaFoldDB" id="A0A0R2CV75"/>
<accession>A0A0R2CV75</accession>
<dbReference type="RefSeq" id="WP_235807353.1">
    <property type="nucleotide sequence ID" value="NZ_AYYI01000065.1"/>
</dbReference>
<protein>
    <submittedName>
        <fullName evidence="2">Uncharacterized protein</fullName>
    </submittedName>
</protein>
<organism evidence="2 3">
    <name type="scientific">Loigolactobacillus rennini DSM 20253</name>
    <dbReference type="NCBI Taxonomy" id="1423796"/>
    <lineage>
        <taxon>Bacteria</taxon>
        <taxon>Bacillati</taxon>
        <taxon>Bacillota</taxon>
        <taxon>Bacilli</taxon>
        <taxon>Lactobacillales</taxon>
        <taxon>Lactobacillaceae</taxon>
        <taxon>Loigolactobacillus</taxon>
    </lineage>
</organism>
<reference evidence="2 3" key="1">
    <citation type="journal article" date="2015" name="Genome Announc.">
        <title>Expanding the biotechnology potential of lactobacilli through comparative genomics of 213 strains and associated genera.</title>
        <authorList>
            <person name="Sun Z."/>
            <person name="Harris H.M."/>
            <person name="McCann A."/>
            <person name="Guo C."/>
            <person name="Argimon S."/>
            <person name="Zhang W."/>
            <person name="Yang X."/>
            <person name="Jeffery I.B."/>
            <person name="Cooney J.C."/>
            <person name="Kagawa T.F."/>
            <person name="Liu W."/>
            <person name="Song Y."/>
            <person name="Salvetti E."/>
            <person name="Wrobel A."/>
            <person name="Rasinkangas P."/>
            <person name="Parkhill J."/>
            <person name="Rea M.C."/>
            <person name="O'Sullivan O."/>
            <person name="Ritari J."/>
            <person name="Douillard F.P."/>
            <person name="Paul Ross R."/>
            <person name="Yang R."/>
            <person name="Briner A.E."/>
            <person name="Felis G.E."/>
            <person name="de Vos W.M."/>
            <person name="Barrangou R."/>
            <person name="Klaenhammer T.R."/>
            <person name="Caufield P.W."/>
            <person name="Cui Y."/>
            <person name="Zhang H."/>
            <person name="O'Toole P.W."/>
        </authorList>
    </citation>
    <scope>NUCLEOTIDE SEQUENCE [LARGE SCALE GENOMIC DNA]</scope>
    <source>
        <strain evidence="2 3">DSM 20253</strain>
    </source>
</reference>
<feature type="transmembrane region" description="Helical" evidence="1">
    <location>
        <begin position="63"/>
        <end position="87"/>
    </location>
</feature>
<proteinExistence type="predicted"/>
<keyword evidence="1" id="KW-1133">Transmembrane helix</keyword>